<dbReference type="GO" id="GO:0005975">
    <property type="term" value="P:carbohydrate metabolic process"/>
    <property type="evidence" value="ECO:0007669"/>
    <property type="project" value="InterPro"/>
</dbReference>
<comment type="similarity">
    <text evidence="2 4">Belongs to the glucose-6-phosphate 1-epimerase family.</text>
</comment>
<dbReference type="Pfam" id="PF01263">
    <property type="entry name" value="Aldose_epim"/>
    <property type="match status" value="1"/>
</dbReference>
<protein>
    <recommendedName>
        <fullName evidence="4">Putative glucose-6-phosphate 1-epimerase</fullName>
        <ecNumber evidence="4">5.1.3.15</ecNumber>
    </recommendedName>
</protein>
<organism evidence="6 7">
    <name type="scientific">Actinomyces weissii</name>
    <dbReference type="NCBI Taxonomy" id="675090"/>
    <lineage>
        <taxon>Bacteria</taxon>
        <taxon>Bacillati</taxon>
        <taxon>Actinomycetota</taxon>
        <taxon>Actinomycetes</taxon>
        <taxon>Actinomycetales</taxon>
        <taxon>Actinomycetaceae</taxon>
        <taxon>Actinomyces</taxon>
    </lineage>
</organism>
<dbReference type="InterPro" id="IPR014718">
    <property type="entry name" value="GH-type_carb-bd"/>
</dbReference>
<comment type="catalytic activity">
    <reaction evidence="1">
        <text>alpha-D-glucose 6-phosphate = beta-D-glucose 6-phosphate</text>
        <dbReference type="Rhea" id="RHEA:16249"/>
        <dbReference type="ChEBI" id="CHEBI:58225"/>
        <dbReference type="ChEBI" id="CHEBI:58247"/>
        <dbReference type="EC" id="5.1.3.15"/>
    </reaction>
</comment>
<dbReference type="PIRSF" id="PIRSF016020">
    <property type="entry name" value="PHexose_mutarotase"/>
    <property type="match status" value="1"/>
</dbReference>
<dbReference type="Proteomes" id="UP000595895">
    <property type="component" value="Chromosome"/>
</dbReference>
<dbReference type="KEGG" id="awe:JG540_05730"/>
<evidence type="ECO:0000256" key="4">
    <source>
        <dbReference type="PIRNR" id="PIRNR016020"/>
    </source>
</evidence>
<dbReference type="Gene3D" id="2.70.98.10">
    <property type="match status" value="1"/>
</dbReference>
<dbReference type="InterPro" id="IPR008183">
    <property type="entry name" value="Aldose_1/G6P_1-epimerase"/>
</dbReference>
<dbReference type="GO" id="GO:0047938">
    <property type="term" value="F:glucose-6-phosphate 1-epimerase activity"/>
    <property type="evidence" value="ECO:0007669"/>
    <property type="project" value="UniProtKB-UniRule"/>
</dbReference>
<dbReference type="SUPFAM" id="SSF74650">
    <property type="entry name" value="Galactose mutarotase-like"/>
    <property type="match status" value="1"/>
</dbReference>
<dbReference type="InterPro" id="IPR025532">
    <property type="entry name" value="G6P_1-epimerase"/>
</dbReference>
<dbReference type="RefSeq" id="WP_200274708.1">
    <property type="nucleotide sequence ID" value="NZ_CP066802.1"/>
</dbReference>
<gene>
    <name evidence="6" type="ORF">JG540_05730</name>
</gene>
<proteinExistence type="inferred from homology"/>
<sequence>MTTFNGASASLGTALSGLPRCAVLSRGRGGEPRLLVDAPAGSAEIYLFGAHLTAWTPRGGKPVLFLSRQAVFDGATGIRGGVPLCLPWFGAGPQGTSRPRHGWARTMTWRLRSVQTTAEGGAVALLTLEHDSLAVMYEVEVGQTLRLSLSLRNTGSSPRLVEAALHSYLAVHDVTACQVTGLEGAEYTEGSVSGQVQVGPLQVRGPVDRVYRSSGTVRVTDPGGSRTIVVEGLGSPTTVVWNPWSGSAKGMADLADDEFPRFLCVETAAARQDAPVLEPGQTWSLGARLYTESL</sequence>
<dbReference type="EMBL" id="CP066802">
    <property type="protein sequence ID" value="QQM66618.1"/>
    <property type="molecule type" value="Genomic_DNA"/>
</dbReference>
<dbReference type="CDD" id="cd09020">
    <property type="entry name" value="D-hex-6-P-epi_like"/>
    <property type="match status" value="1"/>
</dbReference>
<evidence type="ECO:0000256" key="3">
    <source>
        <dbReference type="ARBA" id="ARBA00023235"/>
    </source>
</evidence>
<dbReference type="GO" id="GO:0005737">
    <property type="term" value="C:cytoplasm"/>
    <property type="evidence" value="ECO:0007669"/>
    <property type="project" value="TreeGrafter"/>
</dbReference>
<dbReference type="PANTHER" id="PTHR11122:SF13">
    <property type="entry name" value="GLUCOSE-6-PHOSPHATE 1-EPIMERASE"/>
    <property type="match status" value="1"/>
</dbReference>
<reference evidence="6 7" key="1">
    <citation type="submission" date="2020-12" db="EMBL/GenBank/DDBJ databases">
        <authorList>
            <person name="Zhou J."/>
        </authorList>
    </citation>
    <scope>NUCLEOTIDE SEQUENCE [LARGE SCALE GENOMIC DNA]</scope>
    <source>
        <strain evidence="6 7">CCUG 61299</strain>
    </source>
</reference>
<feature type="active site" evidence="5">
    <location>
        <position position="166"/>
    </location>
</feature>
<dbReference type="GO" id="GO:0030246">
    <property type="term" value="F:carbohydrate binding"/>
    <property type="evidence" value="ECO:0007669"/>
    <property type="project" value="UniProtKB-UniRule"/>
</dbReference>
<evidence type="ECO:0000256" key="2">
    <source>
        <dbReference type="ARBA" id="ARBA00005866"/>
    </source>
</evidence>
<keyword evidence="3 4" id="KW-0413">Isomerase</keyword>
<dbReference type="InterPro" id="IPR011013">
    <property type="entry name" value="Gal_mutarotase_sf_dom"/>
</dbReference>
<name>A0A7T7M816_9ACTO</name>
<feature type="active site" evidence="5">
    <location>
        <position position="266"/>
    </location>
</feature>
<dbReference type="AlphaFoldDB" id="A0A7T7M816"/>
<evidence type="ECO:0000313" key="7">
    <source>
        <dbReference type="Proteomes" id="UP000595895"/>
    </source>
</evidence>
<evidence type="ECO:0000256" key="5">
    <source>
        <dbReference type="PIRSR" id="PIRSR016020-1"/>
    </source>
</evidence>
<dbReference type="PANTHER" id="PTHR11122">
    <property type="entry name" value="APOSPORY-ASSOCIATED PROTEIN C-RELATED"/>
    <property type="match status" value="1"/>
</dbReference>
<keyword evidence="7" id="KW-1185">Reference proteome</keyword>
<evidence type="ECO:0000313" key="6">
    <source>
        <dbReference type="EMBL" id="QQM66618.1"/>
    </source>
</evidence>
<dbReference type="EC" id="5.1.3.15" evidence="4"/>
<evidence type="ECO:0000256" key="1">
    <source>
        <dbReference type="ARBA" id="ARBA00001096"/>
    </source>
</evidence>
<accession>A0A7T7M816</accession>